<reference evidence="2" key="1">
    <citation type="submission" date="2022-12" db="EMBL/GenBank/DDBJ databases">
        <authorList>
            <person name="Mo P."/>
        </authorList>
    </citation>
    <scope>NUCLEOTIDE SEQUENCE [LARGE SCALE GENOMIC DNA]</scope>
    <source>
        <strain evidence="2">HUAS 3-15</strain>
    </source>
</reference>
<sequence length="421" mass="45156">MPNTALKAARQAAGYATQQALADALTEAARQLGMRGVDVSVRQVRRWESDTPPWPGEDYQRLLVHVLHQPVEDLGFRPPWNRAHSAAAAASTAPTTAVAPPTLRGALPRPYGSTGTQPGTVGADYATVTQAHRRLYPSVAPAALHRAVAEHAGLGTALLGETSGVARRILAAALAESLLLLGRIEFFDLRQPAAADSTFVRAFQAACEADDNLLGAAILAHSAFVPGWDGRLDGARERMHAARTYARRAPASAEVLAWLDAVEAECLTRCGDHRGALALLRHAEDILATGSDAASPSWFTWFSPVRLHAFRGNTELVAGLIPQARTTLEQTLADLPDTDGKQRSVVLADLAAVEAAAGQPELACALLEQALDQLAVTWYASGMERVREARRALNPWQDSAAVRRVDDRLYSWSATLSSLQR</sequence>
<accession>A0ABY7Q9W8</accession>
<organism evidence="1 2">
    <name type="scientific">Kitasatospora cathayae</name>
    <dbReference type="NCBI Taxonomy" id="3004092"/>
    <lineage>
        <taxon>Bacteria</taxon>
        <taxon>Bacillati</taxon>
        <taxon>Actinomycetota</taxon>
        <taxon>Actinomycetes</taxon>
        <taxon>Kitasatosporales</taxon>
        <taxon>Streptomycetaceae</taxon>
        <taxon>Kitasatospora</taxon>
    </lineage>
</organism>
<keyword evidence="2" id="KW-1185">Reference proteome</keyword>
<dbReference type="Gene3D" id="1.25.40.10">
    <property type="entry name" value="Tetratricopeptide repeat domain"/>
    <property type="match status" value="1"/>
</dbReference>
<gene>
    <name evidence="1" type="ORF">O1G21_29385</name>
</gene>
<protein>
    <submittedName>
        <fullName evidence="1">Transcriptional regulator</fullName>
    </submittedName>
</protein>
<dbReference type="InterPro" id="IPR011990">
    <property type="entry name" value="TPR-like_helical_dom_sf"/>
</dbReference>
<dbReference type="EMBL" id="CP115450">
    <property type="protein sequence ID" value="WBP89552.1"/>
    <property type="molecule type" value="Genomic_DNA"/>
</dbReference>
<evidence type="ECO:0000313" key="2">
    <source>
        <dbReference type="Proteomes" id="UP001212821"/>
    </source>
</evidence>
<evidence type="ECO:0000313" key="1">
    <source>
        <dbReference type="EMBL" id="WBP89552.1"/>
    </source>
</evidence>
<dbReference type="Proteomes" id="UP001212821">
    <property type="component" value="Chromosome"/>
</dbReference>
<proteinExistence type="predicted"/>
<name>A0ABY7Q9W8_9ACTN</name>